<name>A0A0N4UQD2_DRAME</name>
<gene>
    <name evidence="1" type="ORF">DME_LOCUS3722</name>
</gene>
<evidence type="ECO:0000313" key="2">
    <source>
        <dbReference type="Proteomes" id="UP000038040"/>
    </source>
</evidence>
<evidence type="ECO:0000313" key="1">
    <source>
        <dbReference type="EMBL" id="VDN53749.1"/>
    </source>
</evidence>
<keyword evidence="3" id="KW-1185">Reference proteome</keyword>
<dbReference type="EMBL" id="UYYG01000174">
    <property type="protein sequence ID" value="VDN53749.1"/>
    <property type="molecule type" value="Genomic_DNA"/>
</dbReference>
<organism evidence="2 4">
    <name type="scientific">Dracunculus medinensis</name>
    <name type="common">Guinea worm</name>
    <dbReference type="NCBI Taxonomy" id="318479"/>
    <lineage>
        <taxon>Eukaryota</taxon>
        <taxon>Metazoa</taxon>
        <taxon>Ecdysozoa</taxon>
        <taxon>Nematoda</taxon>
        <taxon>Chromadorea</taxon>
        <taxon>Rhabditida</taxon>
        <taxon>Spirurina</taxon>
        <taxon>Dracunculoidea</taxon>
        <taxon>Dracunculidae</taxon>
        <taxon>Dracunculus</taxon>
    </lineage>
</organism>
<dbReference type="OrthoDB" id="10259024at2759"/>
<evidence type="ECO:0000313" key="4">
    <source>
        <dbReference type="WBParaSite" id="DME_0001021501-mRNA-1"/>
    </source>
</evidence>
<dbReference type="STRING" id="318479.A0A0N4UQD2"/>
<sequence length="103" mass="11860">MRRRCESSSHTSCKNEIFDDFAYPRHCDLCQPLFMISDPSDFARHLRRIHSTKEGGSFVCRYGPNGVCQTLPLEGVSDRDYAAHIRKCHTSSDFILVFILKYA</sequence>
<protein>
    <submittedName>
        <fullName evidence="4">C2H2-type domain-containing protein</fullName>
    </submittedName>
</protein>
<dbReference type="AlphaFoldDB" id="A0A0N4UQD2"/>
<dbReference type="Proteomes" id="UP000274756">
    <property type="component" value="Unassembled WGS sequence"/>
</dbReference>
<accession>A0A0N4UQD2</accession>
<reference evidence="4" key="1">
    <citation type="submission" date="2017-02" db="UniProtKB">
        <authorList>
            <consortium name="WormBaseParasite"/>
        </authorList>
    </citation>
    <scope>IDENTIFICATION</scope>
</reference>
<reference evidence="1 3" key="2">
    <citation type="submission" date="2018-11" db="EMBL/GenBank/DDBJ databases">
        <authorList>
            <consortium name="Pathogen Informatics"/>
        </authorList>
    </citation>
    <scope>NUCLEOTIDE SEQUENCE [LARGE SCALE GENOMIC DNA]</scope>
</reference>
<dbReference type="WBParaSite" id="DME_0001021501-mRNA-1">
    <property type="protein sequence ID" value="DME_0001021501-mRNA-1"/>
    <property type="gene ID" value="DME_0001021501"/>
</dbReference>
<evidence type="ECO:0000313" key="3">
    <source>
        <dbReference type="Proteomes" id="UP000274756"/>
    </source>
</evidence>
<proteinExistence type="predicted"/>
<dbReference type="Proteomes" id="UP000038040">
    <property type="component" value="Unplaced"/>
</dbReference>